<protein>
    <recommendedName>
        <fullName evidence="1">YkoP-like domain-containing protein</fullName>
    </recommendedName>
</protein>
<reference evidence="3" key="1">
    <citation type="submission" date="2017-11" db="EMBL/GenBank/DDBJ databases">
        <authorList>
            <person name="Zhu W."/>
        </authorList>
    </citation>
    <scope>NUCLEOTIDE SEQUENCE [LARGE SCALE GENOMIC DNA]</scope>
    <source>
        <strain evidence="3">160</strain>
    </source>
</reference>
<gene>
    <name evidence="2" type="ORF">CUC15_08035</name>
</gene>
<feature type="domain" description="YkoP-like" evidence="1">
    <location>
        <begin position="6"/>
        <end position="184"/>
    </location>
</feature>
<name>A0A345PFT6_9BACI</name>
<dbReference type="InterPro" id="IPR054467">
    <property type="entry name" value="YkoP-like_dom"/>
</dbReference>
<dbReference type="EMBL" id="CP024848">
    <property type="protein sequence ID" value="AXI08866.1"/>
    <property type="molecule type" value="Genomic_DNA"/>
</dbReference>
<organism evidence="2 3">
    <name type="scientific">Oceanobacillus zhaokaii</name>
    <dbReference type="NCBI Taxonomy" id="2052660"/>
    <lineage>
        <taxon>Bacteria</taxon>
        <taxon>Bacillati</taxon>
        <taxon>Bacillota</taxon>
        <taxon>Bacilli</taxon>
        <taxon>Bacillales</taxon>
        <taxon>Bacillaceae</taxon>
        <taxon>Oceanobacillus</taxon>
    </lineage>
</organism>
<evidence type="ECO:0000313" key="2">
    <source>
        <dbReference type="EMBL" id="AXI08866.1"/>
    </source>
</evidence>
<evidence type="ECO:0000259" key="1">
    <source>
        <dbReference type="Pfam" id="PF22790"/>
    </source>
</evidence>
<sequence>MNLHVKKKCLSMWKKIDSIYFRFTRLVYIKNEFGENIIIRVRLTKYKGHKVTLSDGTIINKNDSLLKIHLHNVKLLRIVQEYDSEVRKALFTYRSVKESLPSIADYIQMHRDEHEIKGLIGITSLYKGSRKLGFEVYPIHNLYYKLFKRVSFFPIHVLSSIKFNKEMPQPVYLFMSKEGLLNKYKQGS</sequence>
<evidence type="ECO:0000313" key="3">
    <source>
        <dbReference type="Proteomes" id="UP000253908"/>
    </source>
</evidence>
<dbReference type="OrthoDB" id="1951946at2"/>
<dbReference type="Proteomes" id="UP000253908">
    <property type="component" value="Chromosome"/>
</dbReference>
<dbReference type="RefSeq" id="WP_114916161.1">
    <property type="nucleotide sequence ID" value="NZ_CP024848.1"/>
</dbReference>
<dbReference type="Pfam" id="PF22790">
    <property type="entry name" value="YkoP"/>
    <property type="match status" value="1"/>
</dbReference>
<dbReference type="AlphaFoldDB" id="A0A345PFT6"/>
<keyword evidence="3" id="KW-1185">Reference proteome</keyword>
<accession>A0A345PFT6</accession>
<dbReference type="KEGG" id="ocn:CUC15_08035"/>
<proteinExistence type="predicted"/>